<dbReference type="EMBL" id="JACBKZ010000001">
    <property type="protein sequence ID" value="KAF5959587.1"/>
    <property type="molecule type" value="Genomic_DNA"/>
</dbReference>
<dbReference type="AlphaFoldDB" id="A0A7J7I4N9"/>
<proteinExistence type="predicted"/>
<accession>A0A7J7I4N9</accession>
<protein>
    <submittedName>
        <fullName evidence="2">Uncharacterized protein</fullName>
    </submittedName>
</protein>
<organism evidence="2 3">
    <name type="scientific">Camellia sinensis</name>
    <name type="common">Tea plant</name>
    <name type="synonym">Thea sinensis</name>
    <dbReference type="NCBI Taxonomy" id="4442"/>
    <lineage>
        <taxon>Eukaryota</taxon>
        <taxon>Viridiplantae</taxon>
        <taxon>Streptophyta</taxon>
        <taxon>Embryophyta</taxon>
        <taxon>Tracheophyta</taxon>
        <taxon>Spermatophyta</taxon>
        <taxon>Magnoliopsida</taxon>
        <taxon>eudicotyledons</taxon>
        <taxon>Gunneridae</taxon>
        <taxon>Pentapetalae</taxon>
        <taxon>asterids</taxon>
        <taxon>Ericales</taxon>
        <taxon>Theaceae</taxon>
        <taxon>Camellia</taxon>
    </lineage>
</organism>
<reference evidence="2 3" key="2">
    <citation type="submission" date="2020-07" db="EMBL/GenBank/DDBJ databases">
        <title>Genome assembly of wild tea tree DASZ reveals pedigree and selection history of tea varieties.</title>
        <authorList>
            <person name="Zhang W."/>
        </authorList>
    </citation>
    <scope>NUCLEOTIDE SEQUENCE [LARGE SCALE GENOMIC DNA]</scope>
    <source>
        <strain evidence="3">cv. G240</strain>
        <tissue evidence="2">Leaf</tissue>
    </source>
</reference>
<dbReference type="Proteomes" id="UP000593564">
    <property type="component" value="Unassembled WGS sequence"/>
</dbReference>
<feature type="compositionally biased region" description="Polar residues" evidence="1">
    <location>
        <begin position="1"/>
        <end position="13"/>
    </location>
</feature>
<name>A0A7J7I4N9_CAMSI</name>
<feature type="region of interest" description="Disordered" evidence="1">
    <location>
        <begin position="1"/>
        <end position="20"/>
    </location>
</feature>
<keyword evidence="3" id="KW-1185">Reference proteome</keyword>
<evidence type="ECO:0000313" key="2">
    <source>
        <dbReference type="EMBL" id="KAF5959587.1"/>
    </source>
</evidence>
<gene>
    <name evidence="2" type="ORF">HYC85_000796</name>
</gene>
<reference evidence="3" key="1">
    <citation type="journal article" date="2020" name="Nat. Commun.">
        <title>Genome assembly of wild tea tree DASZ reveals pedigree and selection history of tea varieties.</title>
        <authorList>
            <person name="Zhang W."/>
            <person name="Zhang Y."/>
            <person name="Qiu H."/>
            <person name="Guo Y."/>
            <person name="Wan H."/>
            <person name="Zhang X."/>
            <person name="Scossa F."/>
            <person name="Alseekh S."/>
            <person name="Zhang Q."/>
            <person name="Wang P."/>
            <person name="Xu L."/>
            <person name="Schmidt M.H."/>
            <person name="Jia X."/>
            <person name="Li D."/>
            <person name="Zhu A."/>
            <person name="Guo F."/>
            <person name="Chen W."/>
            <person name="Ni D."/>
            <person name="Usadel B."/>
            <person name="Fernie A.R."/>
            <person name="Wen W."/>
        </authorList>
    </citation>
    <scope>NUCLEOTIDE SEQUENCE [LARGE SCALE GENOMIC DNA]</scope>
    <source>
        <strain evidence="3">cv. G240</strain>
    </source>
</reference>
<evidence type="ECO:0000313" key="3">
    <source>
        <dbReference type="Proteomes" id="UP000593564"/>
    </source>
</evidence>
<sequence>MNSDSNTNKNPSLHQWRFGPNKYKNKNKICTRFCYKKEKKMEKAKEKGKTLSFSLNPFLFFLISRITILAPADEHGDTAPHDVEPSSLFFDKPSTFSCERTPSL</sequence>
<comment type="caution">
    <text evidence="2">The sequence shown here is derived from an EMBL/GenBank/DDBJ whole genome shotgun (WGS) entry which is preliminary data.</text>
</comment>
<evidence type="ECO:0000256" key="1">
    <source>
        <dbReference type="SAM" id="MobiDB-lite"/>
    </source>
</evidence>